<organism evidence="1 2">
    <name type="scientific">Drosophila simulans</name>
    <name type="common">Fruit fly</name>
    <dbReference type="NCBI Taxonomy" id="7240"/>
    <lineage>
        <taxon>Eukaryota</taxon>
        <taxon>Metazoa</taxon>
        <taxon>Ecdysozoa</taxon>
        <taxon>Arthropoda</taxon>
        <taxon>Hexapoda</taxon>
        <taxon>Insecta</taxon>
        <taxon>Pterygota</taxon>
        <taxon>Neoptera</taxon>
        <taxon>Endopterygota</taxon>
        <taxon>Diptera</taxon>
        <taxon>Brachycera</taxon>
        <taxon>Muscomorpha</taxon>
        <taxon>Ephydroidea</taxon>
        <taxon>Drosophilidae</taxon>
        <taxon>Drosophila</taxon>
        <taxon>Sophophora</taxon>
    </lineage>
</organism>
<evidence type="ECO:0000313" key="1">
    <source>
        <dbReference type="EMBL" id="EDX15304.1"/>
    </source>
</evidence>
<name>B4NSX2_DROSI</name>
<proteinExistence type="predicted"/>
<reference evidence="1 2" key="1">
    <citation type="journal article" date="2007" name="Nature">
        <title>Evolution of genes and genomes on the Drosophila phylogeny.</title>
        <authorList>
            <consortium name="Drosophila 12 Genomes Consortium"/>
            <person name="Clark A.G."/>
            <person name="Eisen M.B."/>
            <person name="Smith D.R."/>
            <person name="Bergman C.M."/>
            <person name="Oliver B."/>
            <person name="Markow T.A."/>
            <person name="Kaufman T.C."/>
            <person name="Kellis M."/>
            <person name="Gelbart W."/>
            <person name="Iyer V.N."/>
            <person name="Pollard D.A."/>
            <person name="Sackton T.B."/>
            <person name="Larracuente A.M."/>
            <person name="Singh N.D."/>
            <person name="Abad J.P."/>
            <person name="Abt D.N."/>
            <person name="Adryan B."/>
            <person name="Aguade M."/>
            <person name="Akashi H."/>
            <person name="Anderson W.W."/>
            <person name="Aquadro C.F."/>
            <person name="Ardell D.H."/>
            <person name="Arguello R."/>
            <person name="Artieri C.G."/>
            <person name="Barbash D.A."/>
            <person name="Barker D."/>
            <person name="Barsanti P."/>
            <person name="Batterham P."/>
            <person name="Batzoglou S."/>
            <person name="Begun D."/>
            <person name="Bhutkar A."/>
            <person name="Blanco E."/>
            <person name="Bosak S.A."/>
            <person name="Bradley R.K."/>
            <person name="Brand A.D."/>
            <person name="Brent M.R."/>
            <person name="Brooks A.N."/>
            <person name="Brown R.H."/>
            <person name="Butlin R.K."/>
            <person name="Caggese C."/>
            <person name="Calvi B.R."/>
            <person name="Bernardo de Carvalho A."/>
            <person name="Caspi A."/>
            <person name="Castrezana S."/>
            <person name="Celniker S.E."/>
            <person name="Chang J.L."/>
            <person name="Chapple C."/>
            <person name="Chatterji S."/>
            <person name="Chinwalla A."/>
            <person name="Civetta A."/>
            <person name="Clifton S.W."/>
            <person name="Comeron J.M."/>
            <person name="Costello J.C."/>
            <person name="Coyne J.A."/>
            <person name="Daub J."/>
            <person name="David R.G."/>
            <person name="Delcher A.L."/>
            <person name="Delehaunty K."/>
            <person name="Do C.B."/>
            <person name="Ebling H."/>
            <person name="Edwards K."/>
            <person name="Eickbush T."/>
            <person name="Evans J.D."/>
            <person name="Filipski A."/>
            <person name="Findeiss S."/>
            <person name="Freyhult E."/>
            <person name="Fulton L."/>
            <person name="Fulton R."/>
            <person name="Garcia A.C."/>
            <person name="Gardiner A."/>
            <person name="Garfield D.A."/>
            <person name="Garvin B.E."/>
            <person name="Gibson G."/>
            <person name="Gilbert D."/>
            <person name="Gnerre S."/>
            <person name="Godfrey J."/>
            <person name="Good R."/>
            <person name="Gotea V."/>
            <person name="Gravely B."/>
            <person name="Greenberg A.J."/>
            <person name="Griffiths-Jones S."/>
            <person name="Gross S."/>
            <person name="Guigo R."/>
            <person name="Gustafson E.A."/>
            <person name="Haerty W."/>
            <person name="Hahn M.W."/>
            <person name="Halligan D.L."/>
            <person name="Halpern A.L."/>
            <person name="Halter G.M."/>
            <person name="Han M.V."/>
            <person name="Heger A."/>
            <person name="Hillier L."/>
            <person name="Hinrichs A.S."/>
            <person name="Holmes I."/>
            <person name="Hoskins R.A."/>
            <person name="Hubisz M.J."/>
            <person name="Hultmark D."/>
            <person name="Huntley M.A."/>
            <person name="Jaffe D.B."/>
            <person name="Jagadeeshan S."/>
            <person name="Jeck W.R."/>
            <person name="Johnson J."/>
            <person name="Jones C.D."/>
            <person name="Jordan W.C."/>
            <person name="Karpen G.H."/>
            <person name="Kataoka E."/>
            <person name="Keightley P.D."/>
            <person name="Kheradpour P."/>
            <person name="Kirkness E.F."/>
            <person name="Koerich L.B."/>
            <person name="Kristiansen K."/>
            <person name="Kudrna D."/>
            <person name="Kulathinal R.J."/>
            <person name="Kumar S."/>
            <person name="Kwok R."/>
            <person name="Lander E."/>
            <person name="Langley C.H."/>
            <person name="Lapoint R."/>
            <person name="Lazzaro B.P."/>
            <person name="Lee S.J."/>
            <person name="Levesque L."/>
            <person name="Li R."/>
            <person name="Lin C.F."/>
            <person name="Lin M.F."/>
            <person name="Lindblad-Toh K."/>
            <person name="Llopart A."/>
            <person name="Long M."/>
            <person name="Low L."/>
            <person name="Lozovsky E."/>
            <person name="Lu J."/>
            <person name="Luo M."/>
            <person name="Machado C.A."/>
            <person name="Makalowski W."/>
            <person name="Marzo M."/>
            <person name="Matsuda M."/>
            <person name="Matzkin L."/>
            <person name="McAllister B."/>
            <person name="McBride C.S."/>
            <person name="McKernan B."/>
            <person name="McKernan K."/>
            <person name="Mendez-Lago M."/>
            <person name="Minx P."/>
            <person name="Mollenhauer M.U."/>
            <person name="Montooth K."/>
            <person name="Mount S.M."/>
            <person name="Mu X."/>
            <person name="Myers E."/>
            <person name="Negre B."/>
            <person name="Newfeld S."/>
            <person name="Nielsen R."/>
            <person name="Noor M.A."/>
            <person name="O'Grady P."/>
            <person name="Pachter L."/>
            <person name="Papaceit M."/>
            <person name="Parisi M.J."/>
            <person name="Parisi M."/>
            <person name="Parts L."/>
            <person name="Pedersen J.S."/>
            <person name="Pesole G."/>
            <person name="Phillippy A.M."/>
            <person name="Ponting C.P."/>
            <person name="Pop M."/>
            <person name="Porcelli D."/>
            <person name="Powell J.R."/>
            <person name="Prohaska S."/>
            <person name="Pruitt K."/>
            <person name="Puig M."/>
            <person name="Quesneville H."/>
            <person name="Ram K.R."/>
            <person name="Rand D."/>
            <person name="Rasmussen M.D."/>
            <person name="Reed L.K."/>
            <person name="Reenan R."/>
            <person name="Reily A."/>
            <person name="Remington K.A."/>
            <person name="Rieger T.T."/>
            <person name="Ritchie M.G."/>
            <person name="Robin C."/>
            <person name="Rogers Y.H."/>
            <person name="Rohde C."/>
            <person name="Rozas J."/>
            <person name="Rubenfield M.J."/>
            <person name="Ruiz A."/>
            <person name="Russo S."/>
            <person name="Salzberg S.L."/>
            <person name="Sanchez-Gracia A."/>
            <person name="Saranga D.J."/>
            <person name="Sato H."/>
            <person name="Schaeffer S.W."/>
            <person name="Schatz M.C."/>
            <person name="Schlenke T."/>
            <person name="Schwartz R."/>
            <person name="Segarra C."/>
            <person name="Singh R.S."/>
            <person name="Sirot L."/>
            <person name="Sirota M."/>
            <person name="Sisneros N.B."/>
            <person name="Smith C.D."/>
            <person name="Smith T.F."/>
            <person name="Spieth J."/>
            <person name="Stage D.E."/>
            <person name="Stark A."/>
            <person name="Stephan W."/>
            <person name="Strausberg R.L."/>
            <person name="Strempel S."/>
            <person name="Sturgill D."/>
            <person name="Sutton G."/>
            <person name="Sutton G.G."/>
            <person name="Tao W."/>
            <person name="Teichmann S."/>
            <person name="Tobari Y.N."/>
            <person name="Tomimura Y."/>
            <person name="Tsolas J.M."/>
            <person name="Valente V.L."/>
            <person name="Venter E."/>
            <person name="Venter J.C."/>
            <person name="Vicario S."/>
            <person name="Vieira F.G."/>
            <person name="Vilella A.J."/>
            <person name="Villasante A."/>
            <person name="Walenz B."/>
            <person name="Wang J."/>
            <person name="Wasserman M."/>
            <person name="Watts T."/>
            <person name="Wilson D."/>
            <person name="Wilson R.K."/>
            <person name="Wing R.A."/>
            <person name="Wolfner M.F."/>
            <person name="Wong A."/>
            <person name="Wong G.K."/>
            <person name="Wu C.I."/>
            <person name="Wu G."/>
            <person name="Yamamoto D."/>
            <person name="Yang H.P."/>
            <person name="Yang S.P."/>
            <person name="Yorke J.A."/>
            <person name="Yoshida K."/>
            <person name="Zdobnov E."/>
            <person name="Zhang P."/>
            <person name="Zhang Y."/>
            <person name="Zimin A.V."/>
            <person name="Baldwin J."/>
            <person name="Abdouelleil A."/>
            <person name="Abdulkadir J."/>
            <person name="Abebe A."/>
            <person name="Abera B."/>
            <person name="Abreu J."/>
            <person name="Acer S.C."/>
            <person name="Aftuck L."/>
            <person name="Alexander A."/>
            <person name="An P."/>
            <person name="Anderson E."/>
            <person name="Anderson S."/>
            <person name="Arachi H."/>
            <person name="Azer M."/>
            <person name="Bachantsang P."/>
            <person name="Barry A."/>
            <person name="Bayul T."/>
            <person name="Berlin A."/>
            <person name="Bessette D."/>
            <person name="Bloom T."/>
            <person name="Blye J."/>
            <person name="Boguslavskiy L."/>
            <person name="Bonnet C."/>
            <person name="Boukhgalter B."/>
            <person name="Bourzgui I."/>
            <person name="Brown A."/>
            <person name="Cahill P."/>
            <person name="Channer S."/>
            <person name="Cheshatsang Y."/>
            <person name="Chuda L."/>
            <person name="Citroen M."/>
            <person name="Collymore A."/>
            <person name="Cooke P."/>
            <person name="Costello M."/>
            <person name="D'Aco K."/>
            <person name="Daza R."/>
            <person name="De Haan G."/>
            <person name="DeGray S."/>
            <person name="DeMaso C."/>
            <person name="Dhargay N."/>
            <person name="Dooley K."/>
            <person name="Dooley E."/>
            <person name="Doricent M."/>
            <person name="Dorje P."/>
            <person name="Dorjee K."/>
            <person name="Dupes A."/>
            <person name="Elong R."/>
            <person name="Falk J."/>
            <person name="Farina A."/>
            <person name="Faro S."/>
            <person name="Ferguson D."/>
            <person name="Fisher S."/>
            <person name="Foley C.D."/>
            <person name="Franke A."/>
            <person name="Friedrich D."/>
            <person name="Gadbois L."/>
            <person name="Gearin G."/>
            <person name="Gearin C.R."/>
            <person name="Giannoukos G."/>
            <person name="Goode T."/>
            <person name="Graham J."/>
            <person name="Grandbois E."/>
            <person name="Grewal S."/>
            <person name="Gyaltsen K."/>
            <person name="Hafez N."/>
            <person name="Hagos B."/>
            <person name="Hall J."/>
            <person name="Henson C."/>
            <person name="Hollinger A."/>
            <person name="Honan T."/>
            <person name="Huard M.D."/>
            <person name="Hughes L."/>
            <person name="Hurhula B."/>
            <person name="Husby M.E."/>
            <person name="Kamat A."/>
            <person name="Kanga B."/>
            <person name="Kashin S."/>
            <person name="Khazanovich D."/>
            <person name="Kisner P."/>
            <person name="Lance K."/>
            <person name="Lara M."/>
            <person name="Lee W."/>
            <person name="Lennon N."/>
            <person name="Letendre F."/>
            <person name="LeVine R."/>
            <person name="Lipovsky A."/>
            <person name="Liu X."/>
            <person name="Liu J."/>
            <person name="Liu S."/>
            <person name="Lokyitsang T."/>
            <person name="Lokyitsang Y."/>
            <person name="Lubonja R."/>
            <person name="Lui A."/>
            <person name="MacDonald P."/>
            <person name="Magnisalis V."/>
            <person name="Maru K."/>
            <person name="Matthews C."/>
            <person name="McCusker W."/>
            <person name="McDonough S."/>
            <person name="Mehta T."/>
            <person name="Meldrim J."/>
            <person name="Meneus L."/>
            <person name="Mihai O."/>
            <person name="Mihalev A."/>
            <person name="Mihova T."/>
            <person name="Mittelman R."/>
            <person name="Mlenga V."/>
            <person name="Montmayeur A."/>
            <person name="Mulrain L."/>
            <person name="Navidi A."/>
            <person name="Naylor J."/>
            <person name="Negash T."/>
            <person name="Nguyen T."/>
            <person name="Nguyen N."/>
            <person name="Nicol R."/>
            <person name="Norbu C."/>
            <person name="Norbu N."/>
            <person name="Novod N."/>
            <person name="O'Neill B."/>
            <person name="Osman S."/>
            <person name="Markiewicz E."/>
            <person name="Oyono O.L."/>
            <person name="Patti C."/>
            <person name="Phunkhang P."/>
            <person name="Pierre F."/>
            <person name="Priest M."/>
            <person name="Raghuraman S."/>
            <person name="Rege F."/>
            <person name="Reyes R."/>
            <person name="Rise C."/>
            <person name="Rogov P."/>
            <person name="Ross K."/>
            <person name="Ryan E."/>
            <person name="Settipalli S."/>
            <person name="Shea T."/>
            <person name="Sherpa N."/>
            <person name="Shi L."/>
            <person name="Shih D."/>
            <person name="Sparrow T."/>
            <person name="Spaulding J."/>
            <person name="Stalker J."/>
            <person name="Stange-Thomann N."/>
            <person name="Stavropoulos S."/>
            <person name="Stone C."/>
            <person name="Strader C."/>
            <person name="Tesfaye S."/>
            <person name="Thomson T."/>
            <person name="Thoulutsang Y."/>
            <person name="Thoulutsang D."/>
            <person name="Topham K."/>
            <person name="Topping I."/>
            <person name="Tsamla T."/>
            <person name="Vassiliev H."/>
            <person name="Vo A."/>
            <person name="Wangchuk T."/>
            <person name="Wangdi T."/>
            <person name="Weiand M."/>
            <person name="Wilkinson J."/>
            <person name="Wilson A."/>
            <person name="Yadav S."/>
            <person name="Young G."/>
            <person name="Yu Q."/>
            <person name="Zembek L."/>
            <person name="Zhong D."/>
            <person name="Zimmer A."/>
            <person name="Zwirko Z."/>
            <person name="Jaffe D.B."/>
            <person name="Alvarez P."/>
            <person name="Brockman W."/>
            <person name="Butler J."/>
            <person name="Chin C."/>
            <person name="Gnerre S."/>
            <person name="Grabherr M."/>
            <person name="Kleber M."/>
            <person name="Mauceli E."/>
            <person name="MacCallum I."/>
        </authorList>
    </citation>
    <scope>NUCLEOTIDE SEQUENCE [LARGE SCALE GENOMIC DNA]</scope>
    <source>
        <strain evidence="2">white501</strain>
    </source>
</reference>
<sequence>MGCVLITGIVVITIRILIKFTKVTKFHINQTTDDEPTNDRNEWGHSILKAEELAPKEFATTICEGLHPHPAVHLQ</sequence>
<dbReference type="PhylomeDB" id="B4NSX2"/>
<gene>
    <name evidence="1" type="primary">Dsim\GD17733</name>
    <name evidence="1" type="ORF">Dsim_GD17733</name>
</gene>
<evidence type="ECO:0000313" key="2">
    <source>
        <dbReference type="Proteomes" id="UP000000304"/>
    </source>
</evidence>
<keyword evidence="2" id="KW-1185">Reference proteome</keyword>
<dbReference type="EMBL" id="CH982467">
    <property type="protein sequence ID" value="EDX15304.1"/>
    <property type="molecule type" value="Genomic_DNA"/>
</dbReference>
<protein>
    <submittedName>
        <fullName evidence="1">GD17733</fullName>
    </submittedName>
</protein>
<dbReference type="Proteomes" id="UP000000304">
    <property type="component" value="Unassembled WGS sequence"/>
</dbReference>
<dbReference type="HOGENOM" id="CLU_2673762_0_0_1"/>
<dbReference type="AlphaFoldDB" id="B4NSX2"/>
<accession>B4NSX2</accession>